<dbReference type="InParanoid" id="A0A4W3I9M3"/>
<evidence type="ECO:0000256" key="3">
    <source>
        <dbReference type="ARBA" id="ARBA00022737"/>
    </source>
</evidence>
<accession>A0A4W3I9M3</accession>
<proteinExistence type="predicted"/>
<reference evidence="6" key="1">
    <citation type="journal article" date="2006" name="Science">
        <title>Ancient noncoding elements conserved in the human genome.</title>
        <authorList>
            <person name="Venkatesh B."/>
            <person name="Kirkness E.F."/>
            <person name="Loh Y.H."/>
            <person name="Halpern A.L."/>
            <person name="Lee A.P."/>
            <person name="Johnson J."/>
            <person name="Dandona N."/>
            <person name="Viswanathan L.D."/>
            <person name="Tay A."/>
            <person name="Venter J.C."/>
            <person name="Strausberg R.L."/>
            <person name="Brenner S."/>
        </authorList>
    </citation>
    <scope>NUCLEOTIDE SEQUENCE [LARGE SCALE GENOMIC DNA]</scope>
</reference>
<dbReference type="Proteomes" id="UP000314986">
    <property type="component" value="Unassembled WGS sequence"/>
</dbReference>
<dbReference type="Gene3D" id="3.80.10.10">
    <property type="entry name" value="Ribonuclease Inhibitor"/>
    <property type="match status" value="1"/>
</dbReference>
<evidence type="ECO:0000256" key="4">
    <source>
        <dbReference type="SAM" id="SignalP"/>
    </source>
</evidence>
<dbReference type="OMA" id="VQEICFC"/>
<reference evidence="6" key="3">
    <citation type="journal article" date="2014" name="Nature">
        <title>Elephant shark genome provides unique insights into gnathostome evolution.</title>
        <authorList>
            <consortium name="International Elephant Shark Genome Sequencing Consortium"/>
            <person name="Venkatesh B."/>
            <person name="Lee A.P."/>
            <person name="Ravi V."/>
            <person name="Maurya A.K."/>
            <person name="Lian M.M."/>
            <person name="Swann J.B."/>
            <person name="Ohta Y."/>
            <person name="Flajnik M.F."/>
            <person name="Sutoh Y."/>
            <person name="Kasahara M."/>
            <person name="Hoon S."/>
            <person name="Gangu V."/>
            <person name="Roy S.W."/>
            <person name="Irimia M."/>
            <person name="Korzh V."/>
            <person name="Kondrychyn I."/>
            <person name="Lim Z.W."/>
            <person name="Tay B.H."/>
            <person name="Tohari S."/>
            <person name="Kong K.W."/>
            <person name="Ho S."/>
            <person name="Lorente-Galdos B."/>
            <person name="Quilez J."/>
            <person name="Marques-Bonet T."/>
            <person name="Raney B.J."/>
            <person name="Ingham P.W."/>
            <person name="Tay A."/>
            <person name="Hillier L.W."/>
            <person name="Minx P."/>
            <person name="Boehm T."/>
            <person name="Wilson R.K."/>
            <person name="Brenner S."/>
            <person name="Warren W.C."/>
        </authorList>
    </citation>
    <scope>NUCLEOTIDE SEQUENCE [LARGE SCALE GENOMIC DNA]</scope>
</reference>
<keyword evidence="4" id="KW-0732">Signal</keyword>
<evidence type="ECO:0000256" key="2">
    <source>
        <dbReference type="ARBA" id="ARBA00022490"/>
    </source>
</evidence>
<dbReference type="AlphaFoldDB" id="A0A4W3I9M3"/>
<protein>
    <submittedName>
        <fullName evidence="5">Uncharacterized protein</fullName>
    </submittedName>
</protein>
<sequence length="75" mass="8288">MINTVCILLSLCFLISRLTDNNLTDACTKDLVSALNTNRSLTALNLGSNELGDSGVKQLCLALRNPKCKIKTWYR</sequence>
<dbReference type="PANTHER" id="PTHR45690">
    <property type="entry name" value="NACHT, LRR AND PYD DOMAINS-CONTAINING PROTEIN 12"/>
    <property type="match status" value="1"/>
</dbReference>
<dbReference type="SMART" id="SM00368">
    <property type="entry name" value="LRR_RI"/>
    <property type="match status" value="1"/>
</dbReference>
<dbReference type="PANTHER" id="PTHR45690:SF19">
    <property type="entry name" value="NACHT, LRR AND PYD DOMAINS-CONTAINING PROTEIN 3"/>
    <property type="match status" value="1"/>
</dbReference>
<feature type="signal peptide" evidence="4">
    <location>
        <begin position="1"/>
        <end position="21"/>
    </location>
</feature>
<organism evidence="5 6">
    <name type="scientific">Callorhinchus milii</name>
    <name type="common">Ghost shark</name>
    <dbReference type="NCBI Taxonomy" id="7868"/>
    <lineage>
        <taxon>Eukaryota</taxon>
        <taxon>Metazoa</taxon>
        <taxon>Chordata</taxon>
        <taxon>Craniata</taxon>
        <taxon>Vertebrata</taxon>
        <taxon>Chondrichthyes</taxon>
        <taxon>Holocephali</taxon>
        <taxon>Chimaeriformes</taxon>
        <taxon>Callorhinchidae</taxon>
        <taxon>Callorhinchus</taxon>
    </lineage>
</organism>
<comment type="subcellular location">
    <subcellularLocation>
        <location evidence="1">Cytoplasm</location>
    </subcellularLocation>
</comment>
<name>A0A4W3I9M3_CALMI</name>
<keyword evidence="6" id="KW-1185">Reference proteome</keyword>
<dbReference type="Pfam" id="PF13516">
    <property type="entry name" value="LRR_6"/>
    <property type="match status" value="1"/>
</dbReference>
<keyword evidence="3" id="KW-0677">Repeat</keyword>
<keyword evidence="2" id="KW-0963">Cytoplasm</keyword>
<dbReference type="SUPFAM" id="SSF52047">
    <property type="entry name" value="RNI-like"/>
    <property type="match status" value="1"/>
</dbReference>
<evidence type="ECO:0000256" key="1">
    <source>
        <dbReference type="ARBA" id="ARBA00004496"/>
    </source>
</evidence>
<dbReference type="InterPro" id="IPR050637">
    <property type="entry name" value="NLRP_innate_immun_reg"/>
</dbReference>
<feature type="chain" id="PRO_5021184731" evidence="4">
    <location>
        <begin position="22"/>
        <end position="75"/>
    </location>
</feature>
<reference evidence="5" key="5">
    <citation type="submission" date="2025-09" db="UniProtKB">
        <authorList>
            <consortium name="Ensembl"/>
        </authorList>
    </citation>
    <scope>IDENTIFICATION</scope>
</reference>
<dbReference type="Ensembl" id="ENSCMIT00000017999.1">
    <property type="protein sequence ID" value="ENSCMIP00000017659.1"/>
    <property type="gene ID" value="ENSCMIG00000008409.1"/>
</dbReference>
<reference evidence="5" key="4">
    <citation type="submission" date="2025-08" db="UniProtKB">
        <authorList>
            <consortium name="Ensembl"/>
        </authorList>
    </citation>
    <scope>IDENTIFICATION</scope>
</reference>
<reference evidence="6" key="2">
    <citation type="journal article" date="2007" name="PLoS Biol.">
        <title>Survey sequencing and comparative analysis of the elephant shark (Callorhinchus milii) genome.</title>
        <authorList>
            <person name="Venkatesh B."/>
            <person name="Kirkness E.F."/>
            <person name="Loh Y.H."/>
            <person name="Halpern A.L."/>
            <person name="Lee A.P."/>
            <person name="Johnson J."/>
            <person name="Dandona N."/>
            <person name="Viswanathan L.D."/>
            <person name="Tay A."/>
            <person name="Venter J.C."/>
            <person name="Strausberg R.L."/>
            <person name="Brenner S."/>
        </authorList>
    </citation>
    <scope>NUCLEOTIDE SEQUENCE [LARGE SCALE GENOMIC DNA]</scope>
</reference>
<dbReference type="GeneTree" id="ENSGT00970000196779"/>
<dbReference type="InterPro" id="IPR032675">
    <property type="entry name" value="LRR_dom_sf"/>
</dbReference>
<evidence type="ECO:0000313" key="6">
    <source>
        <dbReference type="Proteomes" id="UP000314986"/>
    </source>
</evidence>
<evidence type="ECO:0000313" key="5">
    <source>
        <dbReference type="Ensembl" id="ENSCMIP00000017659.1"/>
    </source>
</evidence>
<dbReference type="GO" id="GO:0005737">
    <property type="term" value="C:cytoplasm"/>
    <property type="evidence" value="ECO:0007669"/>
    <property type="project" value="UniProtKB-SubCell"/>
</dbReference>
<dbReference type="InterPro" id="IPR001611">
    <property type="entry name" value="Leu-rich_rpt"/>
</dbReference>